<gene>
    <name evidence="1" type="ORF">BGZ80_001750</name>
</gene>
<comment type="caution">
    <text evidence="1">The sequence shown here is derived from an EMBL/GenBank/DDBJ whole genome shotgun (WGS) entry which is preliminary data.</text>
</comment>
<evidence type="ECO:0000313" key="1">
    <source>
        <dbReference type="EMBL" id="KAG0010145.1"/>
    </source>
</evidence>
<keyword evidence="2" id="KW-1185">Reference proteome</keyword>
<reference evidence="1" key="1">
    <citation type="journal article" date="2020" name="Fungal Divers.">
        <title>Resolving the Mortierellaceae phylogeny through synthesis of multi-gene phylogenetics and phylogenomics.</title>
        <authorList>
            <person name="Vandepol N."/>
            <person name="Liber J."/>
            <person name="Desiro A."/>
            <person name="Na H."/>
            <person name="Kennedy M."/>
            <person name="Barry K."/>
            <person name="Grigoriev I.V."/>
            <person name="Miller A.N."/>
            <person name="O'Donnell K."/>
            <person name="Stajich J.E."/>
            <person name="Bonito G."/>
        </authorList>
    </citation>
    <scope>NUCLEOTIDE SEQUENCE</scope>
    <source>
        <strain evidence="1">NRRL 2769</strain>
    </source>
</reference>
<dbReference type="EMBL" id="JAAAID010001403">
    <property type="protein sequence ID" value="KAG0010145.1"/>
    <property type="molecule type" value="Genomic_DNA"/>
</dbReference>
<proteinExistence type="predicted"/>
<organism evidence="1 2">
    <name type="scientific">Entomortierella chlamydospora</name>
    <dbReference type="NCBI Taxonomy" id="101097"/>
    <lineage>
        <taxon>Eukaryota</taxon>
        <taxon>Fungi</taxon>
        <taxon>Fungi incertae sedis</taxon>
        <taxon>Mucoromycota</taxon>
        <taxon>Mortierellomycotina</taxon>
        <taxon>Mortierellomycetes</taxon>
        <taxon>Mortierellales</taxon>
        <taxon>Mortierellaceae</taxon>
        <taxon>Entomortierella</taxon>
    </lineage>
</organism>
<accession>A0A9P6MQL8</accession>
<dbReference type="OrthoDB" id="2418040at2759"/>
<protein>
    <submittedName>
        <fullName evidence="1">Uncharacterized protein</fullName>
    </submittedName>
</protein>
<evidence type="ECO:0000313" key="2">
    <source>
        <dbReference type="Proteomes" id="UP000703661"/>
    </source>
</evidence>
<dbReference type="Proteomes" id="UP000703661">
    <property type="component" value="Unassembled WGS sequence"/>
</dbReference>
<sequence length="127" mass="13997">MFSWLYSLKLPDTIETQAFRSISGGLTVRIDVIHDQAHGMNLVPWDDILEIFPNAIYLRDANGIVMPARDFGKKRISPRSIELQAGVVLGVVSSYDPPPTIARPEDITMAKGVASEAPSARHSTIEH</sequence>
<dbReference type="AlphaFoldDB" id="A0A9P6MQL8"/>
<name>A0A9P6MQL8_9FUNG</name>